<evidence type="ECO:0000256" key="3">
    <source>
        <dbReference type="ARBA" id="ARBA00022670"/>
    </source>
</evidence>
<dbReference type="PANTHER" id="PTHR11733:SF167">
    <property type="entry name" value="FI17812P1-RELATED"/>
    <property type="match status" value="1"/>
</dbReference>
<evidence type="ECO:0000256" key="2">
    <source>
        <dbReference type="ARBA" id="ARBA00007357"/>
    </source>
</evidence>
<evidence type="ECO:0000256" key="6">
    <source>
        <dbReference type="ARBA" id="ARBA00022833"/>
    </source>
</evidence>
<keyword evidence="11" id="KW-1185">Reference proteome</keyword>
<dbReference type="EMBL" id="JAEPQZ010000002">
    <property type="protein sequence ID" value="KAG2184895.1"/>
    <property type="molecule type" value="Genomic_DNA"/>
</dbReference>
<evidence type="ECO:0000313" key="10">
    <source>
        <dbReference type="EMBL" id="KAG2184895.1"/>
    </source>
</evidence>
<evidence type="ECO:0000256" key="7">
    <source>
        <dbReference type="ARBA" id="ARBA00023049"/>
    </source>
</evidence>
<reference evidence="10" key="1">
    <citation type="submission" date="2020-12" db="EMBL/GenBank/DDBJ databases">
        <title>Metabolic potential, ecology and presence of endohyphal bacteria is reflected in genomic diversity of Mucoromycotina.</title>
        <authorList>
            <person name="Muszewska A."/>
            <person name="Okrasinska A."/>
            <person name="Steczkiewicz K."/>
            <person name="Drgas O."/>
            <person name="Orlowska M."/>
            <person name="Perlinska-Lenart U."/>
            <person name="Aleksandrzak-Piekarczyk T."/>
            <person name="Szatraj K."/>
            <person name="Zielenkiewicz U."/>
            <person name="Pilsyk S."/>
            <person name="Malc E."/>
            <person name="Mieczkowski P."/>
            <person name="Kruszewska J.S."/>
            <person name="Biernat P."/>
            <person name="Pawlowska J."/>
        </authorList>
    </citation>
    <scope>NUCLEOTIDE SEQUENCE</scope>
    <source>
        <strain evidence="10">WA0000067209</strain>
    </source>
</reference>
<dbReference type="Proteomes" id="UP000654370">
    <property type="component" value="Unassembled WGS sequence"/>
</dbReference>
<dbReference type="Pfam" id="PF05649">
    <property type="entry name" value="Peptidase_M13_N"/>
    <property type="match status" value="1"/>
</dbReference>
<evidence type="ECO:0000256" key="4">
    <source>
        <dbReference type="ARBA" id="ARBA00022723"/>
    </source>
</evidence>
<feature type="domain" description="Peptidase M13 N-terminal" evidence="9">
    <location>
        <begin position="2"/>
        <end position="378"/>
    </location>
</feature>
<dbReference type="GO" id="GO:0016485">
    <property type="term" value="P:protein processing"/>
    <property type="evidence" value="ECO:0007669"/>
    <property type="project" value="TreeGrafter"/>
</dbReference>
<dbReference type="Gene3D" id="3.40.390.10">
    <property type="entry name" value="Collagenase (Catalytic Domain)"/>
    <property type="match status" value="1"/>
</dbReference>
<dbReference type="InterPro" id="IPR008753">
    <property type="entry name" value="Peptidase_M13_N"/>
</dbReference>
<keyword evidence="4" id="KW-0479">Metal-binding</keyword>
<evidence type="ECO:0000256" key="1">
    <source>
        <dbReference type="ARBA" id="ARBA00001947"/>
    </source>
</evidence>
<dbReference type="InterPro" id="IPR042089">
    <property type="entry name" value="Peptidase_M13_dom_2"/>
</dbReference>
<dbReference type="Gene3D" id="1.10.1380.10">
    <property type="entry name" value="Neutral endopeptidase , domain2"/>
    <property type="match status" value="1"/>
</dbReference>
<protein>
    <submittedName>
        <fullName evidence="10">Uncharacterized protein</fullName>
    </submittedName>
</protein>
<dbReference type="SUPFAM" id="SSF55486">
    <property type="entry name" value="Metalloproteases ('zincins'), catalytic domain"/>
    <property type="match status" value="1"/>
</dbReference>
<dbReference type="InterPro" id="IPR024079">
    <property type="entry name" value="MetalloPept_cat_dom_sf"/>
</dbReference>
<dbReference type="Pfam" id="PF01431">
    <property type="entry name" value="Peptidase_M13"/>
    <property type="match status" value="1"/>
</dbReference>
<dbReference type="PRINTS" id="PR00786">
    <property type="entry name" value="NEPRILYSIN"/>
</dbReference>
<name>A0A8H7UIZ9_MORIS</name>
<comment type="similarity">
    <text evidence="2">Belongs to the peptidase M13 family.</text>
</comment>
<keyword evidence="3" id="KW-0645">Protease</keyword>
<comment type="cofactor">
    <cofactor evidence="1">
        <name>Zn(2+)</name>
        <dbReference type="ChEBI" id="CHEBI:29105"/>
    </cofactor>
</comment>
<keyword evidence="6" id="KW-0862">Zinc</keyword>
<dbReference type="PROSITE" id="PS51885">
    <property type="entry name" value="NEPRILYSIN"/>
    <property type="match status" value="1"/>
</dbReference>
<evidence type="ECO:0000259" key="8">
    <source>
        <dbReference type="Pfam" id="PF01431"/>
    </source>
</evidence>
<feature type="domain" description="Peptidase M13 C-terminal" evidence="8">
    <location>
        <begin position="441"/>
        <end position="658"/>
    </location>
</feature>
<evidence type="ECO:0000313" key="11">
    <source>
        <dbReference type="Proteomes" id="UP000654370"/>
    </source>
</evidence>
<proteinExistence type="inferred from homology"/>
<keyword evidence="7" id="KW-0482">Metalloprotease</keyword>
<dbReference type="GO" id="GO:0005886">
    <property type="term" value="C:plasma membrane"/>
    <property type="evidence" value="ECO:0007669"/>
    <property type="project" value="TreeGrafter"/>
</dbReference>
<dbReference type="OrthoDB" id="6475849at2759"/>
<dbReference type="PANTHER" id="PTHR11733">
    <property type="entry name" value="ZINC METALLOPROTEASE FAMILY M13 NEPRILYSIN-RELATED"/>
    <property type="match status" value="1"/>
</dbReference>
<dbReference type="InterPro" id="IPR000718">
    <property type="entry name" value="Peptidase_M13"/>
</dbReference>
<sequence length="659" mass="74946">AGTFDRVADDNEAVLRQIFENNFEDLKYINGNAGISENQRVKDKQVFEKAKNYYGSCLDEQTINQLGTSPLKPLLENLASIWHTHSGEKISTITNALSYLISIGVSPFFSIYADADSKNPGVNTLYLQQQGLGLPTKEYYSVPATMELYEKILEDTWKVTMSNGQGTTYDPDTDIASIARKIVDFEKKLASISNSTDELRDPVATYNPVRIDHLNELTPNIGWSQFMSERQVSSKPVEAIIVESPIYVQKLGKLIEETDLMTLRHHFTNALLFSAINSMSEEIRAPYAKLQQALEGNKQVLPRWKTCIRNLGYALGQLAGRYYVLEKFGADSQKYADIFVHNLRDSLEERFYNQNFLDDQTRATALEKLHKIQQKIGYSQSDPNIMSPESLDNYYQGISSTPLNYFENHLSYRVWENRQTWSLYGMPVNKLRWAMNPQDVNAYYSPLINEIVFPAGILQPPFYDANYPDYLNFGGIGAVMGHEMTHGFDDTGRLYNAVGKIESWWTKETEVKFDDKAQCFIQQYSNFTISGADNKPVHVNGKLTVGENLADNGGILISYYAWKARSIASKISEINGPNSNSLLMGLDHYTPEQLFFINFGRVWCQKIRPEKSLKRIYTDPHSPNRWRVNGVAQNSVEFAMAFGCPAQAPMNPDKKCHLW</sequence>
<evidence type="ECO:0000259" key="9">
    <source>
        <dbReference type="Pfam" id="PF05649"/>
    </source>
</evidence>
<comment type="caution">
    <text evidence="10">The sequence shown here is derived from an EMBL/GenBank/DDBJ whole genome shotgun (WGS) entry which is preliminary data.</text>
</comment>
<dbReference type="GO" id="GO:0004222">
    <property type="term" value="F:metalloendopeptidase activity"/>
    <property type="evidence" value="ECO:0007669"/>
    <property type="project" value="InterPro"/>
</dbReference>
<dbReference type="AlphaFoldDB" id="A0A8H7UIZ9"/>
<evidence type="ECO:0000256" key="5">
    <source>
        <dbReference type="ARBA" id="ARBA00022801"/>
    </source>
</evidence>
<keyword evidence="5" id="KW-0378">Hydrolase</keyword>
<organism evidence="10 11">
    <name type="scientific">Mortierella isabellina</name>
    <name type="common">Filamentous fungus</name>
    <name type="synonym">Umbelopsis isabellina</name>
    <dbReference type="NCBI Taxonomy" id="91625"/>
    <lineage>
        <taxon>Eukaryota</taxon>
        <taxon>Fungi</taxon>
        <taxon>Fungi incertae sedis</taxon>
        <taxon>Mucoromycota</taxon>
        <taxon>Mucoromycotina</taxon>
        <taxon>Umbelopsidomycetes</taxon>
        <taxon>Umbelopsidales</taxon>
        <taxon>Umbelopsidaceae</taxon>
        <taxon>Umbelopsis</taxon>
    </lineage>
</organism>
<gene>
    <name evidence="10" type="ORF">INT43_000808</name>
</gene>
<dbReference type="CDD" id="cd08662">
    <property type="entry name" value="M13"/>
    <property type="match status" value="1"/>
</dbReference>
<dbReference type="InterPro" id="IPR018497">
    <property type="entry name" value="Peptidase_M13_C"/>
</dbReference>
<accession>A0A8H7UIZ9</accession>
<feature type="non-terminal residue" evidence="10">
    <location>
        <position position="1"/>
    </location>
</feature>
<dbReference type="GO" id="GO:0046872">
    <property type="term" value="F:metal ion binding"/>
    <property type="evidence" value="ECO:0007669"/>
    <property type="project" value="UniProtKB-KW"/>
</dbReference>